<proteinExistence type="inferred from homology"/>
<dbReference type="SMART" id="SM00934">
    <property type="entry name" value="OMPdecase"/>
    <property type="match status" value="1"/>
</dbReference>
<feature type="binding site" evidence="9 11">
    <location>
        <position position="186"/>
    </location>
    <ligand>
        <name>substrate</name>
    </ligand>
</feature>
<dbReference type="InterPro" id="IPR014732">
    <property type="entry name" value="OMPdecase"/>
</dbReference>
<dbReference type="CDD" id="cd04725">
    <property type="entry name" value="OMP_decarboxylase_like"/>
    <property type="match status" value="1"/>
</dbReference>
<dbReference type="UniPathway" id="UPA00070">
    <property type="reaction ID" value="UER00120"/>
</dbReference>
<dbReference type="Proteomes" id="UP000033428">
    <property type="component" value="Unassembled WGS sequence"/>
</dbReference>
<evidence type="ECO:0000256" key="4">
    <source>
        <dbReference type="ARBA" id="ARBA00022793"/>
    </source>
</evidence>
<dbReference type="InterPro" id="IPR011060">
    <property type="entry name" value="RibuloseP-bd_barrel"/>
</dbReference>
<keyword evidence="4 9" id="KW-0210">Decarboxylase</keyword>
<dbReference type="HAMAP" id="MF_01200_B">
    <property type="entry name" value="OMPdecase_type1_B"/>
    <property type="match status" value="1"/>
</dbReference>
<comment type="catalytic activity">
    <reaction evidence="7 9 12">
        <text>orotidine 5'-phosphate + H(+) = UMP + CO2</text>
        <dbReference type="Rhea" id="RHEA:11596"/>
        <dbReference type="ChEBI" id="CHEBI:15378"/>
        <dbReference type="ChEBI" id="CHEBI:16526"/>
        <dbReference type="ChEBI" id="CHEBI:57538"/>
        <dbReference type="ChEBI" id="CHEBI:57865"/>
        <dbReference type="EC" id="4.1.1.23"/>
    </reaction>
</comment>
<comment type="pathway">
    <text evidence="2 9 12">Pyrimidine metabolism; UMP biosynthesis via de novo pathway; UMP from orotate: step 2/2.</text>
</comment>
<dbReference type="GO" id="GO:0044205">
    <property type="term" value="P:'de novo' UMP biosynthetic process"/>
    <property type="evidence" value="ECO:0007669"/>
    <property type="project" value="UniProtKB-UniRule"/>
</dbReference>
<feature type="binding site" evidence="9">
    <location>
        <begin position="61"/>
        <end position="70"/>
    </location>
    <ligand>
        <name>substrate</name>
    </ligand>
</feature>
<reference evidence="14 15" key="1">
    <citation type="submission" date="2015-02" db="EMBL/GenBank/DDBJ databases">
        <title>Single-cell genomics of uncultivated deep-branching MTB reveals a conserved set of magnetosome genes.</title>
        <authorList>
            <person name="Kolinko S."/>
            <person name="Richter M."/>
            <person name="Glockner F.O."/>
            <person name="Brachmann A."/>
            <person name="Schuler D."/>
        </authorList>
    </citation>
    <scope>NUCLEOTIDE SEQUENCE [LARGE SCALE GENOMIC DNA]</scope>
    <source>
        <strain evidence="14">SKK-01</strain>
    </source>
</reference>
<dbReference type="InterPro" id="IPR013785">
    <property type="entry name" value="Aldolase_TIM"/>
</dbReference>
<evidence type="ECO:0000313" key="15">
    <source>
        <dbReference type="Proteomes" id="UP000033428"/>
    </source>
</evidence>
<comment type="subunit">
    <text evidence="3 9">Homodimer.</text>
</comment>
<evidence type="ECO:0000259" key="13">
    <source>
        <dbReference type="SMART" id="SM00934"/>
    </source>
</evidence>
<feature type="domain" description="Orotidine 5'-phosphate decarboxylase" evidence="13">
    <location>
        <begin position="6"/>
        <end position="231"/>
    </location>
</feature>
<comment type="similarity">
    <text evidence="8 9">Belongs to the OMP decarboxylase family. Type 1 subfamily.</text>
</comment>
<organism evidence="14 15">
    <name type="scientific">Candidatus Omnitrophus magneticus</name>
    <dbReference type="NCBI Taxonomy" id="1609969"/>
    <lineage>
        <taxon>Bacteria</taxon>
        <taxon>Pseudomonadati</taxon>
        <taxon>Candidatus Omnitrophota</taxon>
        <taxon>Candidatus Omnitrophus</taxon>
    </lineage>
</organism>
<dbReference type="GO" id="GO:0005829">
    <property type="term" value="C:cytosol"/>
    <property type="evidence" value="ECO:0007669"/>
    <property type="project" value="TreeGrafter"/>
</dbReference>
<dbReference type="Gene3D" id="3.20.20.70">
    <property type="entry name" value="Aldolase class I"/>
    <property type="match status" value="1"/>
</dbReference>
<dbReference type="NCBIfam" id="NF001273">
    <property type="entry name" value="PRK00230.1"/>
    <property type="match status" value="1"/>
</dbReference>
<dbReference type="InterPro" id="IPR018089">
    <property type="entry name" value="OMPdecase_AS"/>
</dbReference>
<sequence>MESKERLIVALDVDTKETCLKLIETLSPVVDIFKVGIAPFVEFGEEILQELRHRRKKVFLDLKFHDIPNTVKNAAIAAVKKEVFMINFHCLGGEKMLQEAVFGVKDFCAKKGIKAPILLGVTVLTSMAQEDLAALGIKSDVKTKVREFAVTAKRSGLDGVVASSQEILDIKEVCGKKFLVVTPGIRPKGAIAGDQKRVETPLSAIKDGADFLVVGRPIIGAQDPVLAAKNILEEMSE</sequence>
<dbReference type="GO" id="GO:0004590">
    <property type="term" value="F:orotidine-5'-phosphate decarboxylase activity"/>
    <property type="evidence" value="ECO:0007669"/>
    <property type="project" value="UniProtKB-UniRule"/>
</dbReference>
<dbReference type="EMBL" id="JYNY01000341">
    <property type="protein sequence ID" value="KJJ84510.1"/>
    <property type="molecule type" value="Genomic_DNA"/>
</dbReference>
<feature type="active site" description="Proton donor" evidence="9">
    <location>
        <position position="63"/>
    </location>
</feature>
<evidence type="ECO:0000256" key="8">
    <source>
        <dbReference type="ARBA" id="ARBA00061012"/>
    </source>
</evidence>
<evidence type="ECO:0000313" key="14">
    <source>
        <dbReference type="EMBL" id="KJJ84510.1"/>
    </source>
</evidence>
<dbReference type="PANTHER" id="PTHR32119:SF2">
    <property type="entry name" value="OROTIDINE 5'-PHOSPHATE DECARBOXYLASE"/>
    <property type="match status" value="1"/>
</dbReference>
<comment type="function">
    <text evidence="1 9">Catalyzes the decarboxylation of orotidine 5'-monophosphate (OMP) to uridine 5'-monophosphate (UMP).</text>
</comment>
<dbReference type="FunFam" id="3.20.20.70:FF:000015">
    <property type="entry name" value="Orotidine 5'-phosphate decarboxylase"/>
    <property type="match status" value="1"/>
</dbReference>
<evidence type="ECO:0000256" key="1">
    <source>
        <dbReference type="ARBA" id="ARBA00002356"/>
    </source>
</evidence>
<comment type="caution">
    <text evidence="14">The sequence shown here is derived from an EMBL/GenBank/DDBJ whole genome shotgun (WGS) entry which is preliminary data.</text>
</comment>
<evidence type="ECO:0000256" key="7">
    <source>
        <dbReference type="ARBA" id="ARBA00049157"/>
    </source>
</evidence>
<feature type="binding site" evidence="9 11">
    <location>
        <position position="125"/>
    </location>
    <ligand>
        <name>substrate</name>
    </ligand>
</feature>
<dbReference type="EC" id="4.1.1.23" evidence="9"/>
<evidence type="ECO:0000256" key="12">
    <source>
        <dbReference type="RuleBase" id="RU000512"/>
    </source>
</evidence>
<dbReference type="AlphaFoldDB" id="A0A0F0CST2"/>
<keyword evidence="15" id="KW-1185">Reference proteome</keyword>
<feature type="active site" description="For OMPdecase activity" evidence="10">
    <location>
        <position position="61"/>
    </location>
</feature>
<dbReference type="InterPro" id="IPR001754">
    <property type="entry name" value="OMPdeCOase_dom"/>
</dbReference>
<feature type="active site" description="For OMPdecase activity" evidence="10">
    <location>
        <position position="66"/>
    </location>
</feature>
<feature type="binding site" evidence="9 11">
    <location>
        <position position="12"/>
    </location>
    <ligand>
        <name>substrate</name>
    </ligand>
</feature>
<evidence type="ECO:0000256" key="6">
    <source>
        <dbReference type="ARBA" id="ARBA00023239"/>
    </source>
</evidence>
<feature type="active site" description="For OMPdecase activity" evidence="10">
    <location>
        <position position="63"/>
    </location>
</feature>
<feature type="binding site" evidence="9 11">
    <location>
        <position position="34"/>
    </location>
    <ligand>
        <name>substrate</name>
    </ligand>
</feature>
<gene>
    <name evidence="9" type="primary">pyrF</name>
    <name evidence="14" type="ORF">OMAG_001614</name>
</gene>
<dbReference type="SUPFAM" id="SSF51366">
    <property type="entry name" value="Ribulose-phoshate binding barrel"/>
    <property type="match status" value="1"/>
</dbReference>
<dbReference type="PATRIC" id="fig|1609969.3.peg.1737"/>
<dbReference type="Pfam" id="PF00215">
    <property type="entry name" value="OMPdecase"/>
    <property type="match status" value="1"/>
</dbReference>
<evidence type="ECO:0000256" key="10">
    <source>
        <dbReference type="PIRSR" id="PIRSR614732-1"/>
    </source>
</evidence>
<evidence type="ECO:0000256" key="9">
    <source>
        <dbReference type="HAMAP-Rule" id="MF_01200"/>
    </source>
</evidence>
<protein>
    <recommendedName>
        <fullName evidence="9">Orotidine 5'-phosphate decarboxylase</fullName>
        <ecNumber evidence="9">4.1.1.23</ecNumber>
    </recommendedName>
    <alternativeName>
        <fullName evidence="9">OMP decarboxylase</fullName>
        <shortName evidence="9">OMPDCase</shortName>
        <shortName evidence="9">OMPdecase</shortName>
    </alternativeName>
</protein>
<dbReference type="NCBIfam" id="TIGR01740">
    <property type="entry name" value="pyrF"/>
    <property type="match status" value="1"/>
</dbReference>
<evidence type="ECO:0000256" key="3">
    <source>
        <dbReference type="ARBA" id="ARBA00011738"/>
    </source>
</evidence>
<evidence type="ECO:0000256" key="5">
    <source>
        <dbReference type="ARBA" id="ARBA00022975"/>
    </source>
</evidence>
<feature type="binding site" evidence="9 11">
    <location>
        <position position="195"/>
    </location>
    <ligand>
        <name>substrate</name>
    </ligand>
</feature>
<accession>A0A0F0CST2</accession>
<dbReference type="InterPro" id="IPR047596">
    <property type="entry name" value="OMPdecase_bac"/>
</dbReference>
<keyword evidence="5 9" id="KW-0665">Pyrimidine biosynthesis</keyword>
<evidence type="ECO:0000256" key="11">
    <source>
        <dbReference type="PIRSR" id="PIRSR614732-2"/>
    </source>
</evidence>
<dbReference type="GO" id="GO:0006207">
    <property type="term" value="P:'de novo' pyrimidine nucleobase biosynthetic process"/>
    <property type="evidence" value="ECO:0007669"/>
    <property type="project" value="InterPro"/>
</dbReference>
<feature type="binding site" evidence="9 11">
    <location>
        <position position="216"/>
    </location>
    <ligand>
        <name>substrate</name>
    </ligand>
</feature>
<name>A0A0F0CST2_9BACT</name>
<feature type="binding site" evidence="9 11">
    <location>
        <position position="215"/>
    </location>
    <ligand>
        <name>substrate</name>
    </ligand>
</feature>
<keyword evidence="6 9" id="KW-0456">Lyase</keyword>
<dbReference type="PANTHER" id="PTHR32119">
    <property type="entry name" value="OROTIDINE 5'-PHOSPHATE DECARBOXYLASE"/>
    <property type="match status" value="1"/>
</dbReference>
<dbReference type="PROSITE" id="PS00156">
    <property type="entry name" value="OMPDECASE"/>
    <property type="match status" value="1"/>
</dbReference>
<evidence type="ECO:0000256" key="2">
    <source>
        <dbReference type="ARBA" id="ARBA00004861"/>
    </source>
</evidence>